<reference evidence="11 12" key="1">
    <citation type="submission" date="2017-08" db="EMBL/GenBank/DDBJ databases">
        <title>Infants hospitalized years apart are colonized by the same room-sourced microbial strains.</title>
        <authorList>
            <person name="Brooks B."/>
            <person name="Olm M.R."/>
            <person name="Firek B.A."/>
            <person name="Baker R."/>
            <person name="Thomas B.C."/>
            <person name="Morowitz M.J."/>
            <person name="Banfield J.F."/>
        </authorList>
    </citation>
    <scope>NUCLEOTIDE SEQUENCE [LARGE SCALE GENOMIC DNA]</scope>
    <source>
        <strain evidence="11">S2_005_003_R2_42</strain>
    </source>
</reference>
<keyword evidence="4" id="KW-0479">Metal-binding</keyword>
<comment type="caution">
    <text evidence="11">The sequence shown here is derived from an EMBL/GenBank/DDBJ whole genome shotgun (WGS) entry which is preliminary data.</text>
</comment>
<dbReference type="GO" id="GO:0016485">
    <property type="term" value="P:protein processing"/>
    <property type="evidence" value="ECO:0007669"/>
    <property type="project" value="TreeGrafter"/>
</dbReference>
<dbReference type="PANTHER" id="PTHR11733:SF167">
    <property type="entry name" value="FI17812P1-RELATED"/>
    <property type="match status" value="1"/>
</dbReference>
<keyword evidence="8" id="KW-0732">Signal</keyword>
<gene>
    <name evidence="11" type="ORF">DI564_00705</name>
</gene>
<feature type="signal peptide" evidence="8">
    <location>
        <begin position="1"/>
        <end position="20"/>
    </location>
</feature>
<dbReference type="PANTHER" id="PTHR11733">
    <property type="entry name" value="ZINC METALLOPROTEASE FAMILY M13 NEPRILYSIN-RELATED"/>
    <property type="match status" value="1"/>
</dbReference>
<feature type="chain" id="PRO_5016083989" evidence="8">
    <location>
        <begin position="21"/>
        <end position="705"/>
    </location>
</feature>
<feature type="domain" description="Peptidase M13 N-terminal" evidence="10">
    <location>
        <begin position="71"/>
        <end position="448"/>
    </location>
</feature>
<comment type="cofactor">
    <cofactor evidence="1">
        <name>Zn(2+)</name>
        <dbReference type="ChEBI" id="CHEBI:29105"/>
    </cofactor>
</comment>
<dbReference type="Pfam" id="PF05649">
    <property type="entry name" value="Peptidase_M13_N"/>
    <property type="match status" value="1"/>
</dbReference>
<accession>A0A2W5MIS6</accession>
<keyword evidence="5" id="KW-0378">Hydrolase</keyword>
<evidence type="ECO:0000256" key="4">
    <source>
        <dbReference type="ARBA" id="ARBA00022723"/>
    </source>
</evidence>
<dbReference type="SUPFAM" id="SSF55486">
    <property type="entry name" value="Metalloproteases ('zincins'), catalytic domain"/>
    <property type="match status" value="1"/>
</dbReference>
<evidence type="ECO:0000313" key="11">
    <source>
        <dbReference type="EMBL" id="PZQ19797.1"/>
    </source>
</evidence>
<dbReference type="InterPro" id="IPR000718">
    <property type="entry name" value="Peptidase_M13"/>
</dbReference>
<dbReference type="Gene3D" id="3.40.390.10">
    <property type="entry name" value="Collagenase (Catalytic Domain)"/>
    <property type="match status" value="1"/>
</dbReference>
<keyword evidence="3" id="KW-0645">Protease</keyword>
<protein>
    <submittedName>
        <fullName evidence="11">Peptidase</fullName>
    </submittedName>
</protein>
<evidence type="ECO:0000259" key="10">
    <source>
        <dbReference type="Pfam" id="PF05649"/>
    </source>
</evidence>
<evidence type="ECO:0000256" key="7">
    <source>
        <dbReference type="ARBA" id="ARBA00023049"/>
    </source>
</evidence>
<name>A0A2W5MIS6_9GAMM</name>
<dbReference type="InterPro" id="IPR018497">
    <property type="entry name" value="Peptidase_M13_C"/>
</dbReference>
<evidence type="ECO:0000256" key="8">
    <source>
        <dbReference type="SAM" id="SignalP"/>
    </source>
</evidence>
<dbReference type="GO" id="GO:0046872">
    <property type="term" value="F:metal ion binding"/>
    <property type="evidence" value="ECO:0007669"/>
    <property type="project" value="UniProtKB-KW"/>
</dbReference>
<dbReference type="PROSITE" id="PS51257">
    <property type="entry name" value="PROKAR_LIPOPROTEIN"/>
    <property type="match status" value="1"/>
</dbReference>
<dbReference type="CDD" id="cd08662">
    <property type="entry name" value="M13"/>
    <property type="match status" value="1"/>
</dbReference>
<keyword evidence="6" id="KW-0862">Zinc</keyword>
<dbReference type="Gene3D" id="1.10.1380.10">
    <property type="entry name" value="Neutral endopeptidase , domain2"/>
    <property type="match status" value="1"/>
</dbReference>
<keyword evidence="7" id="KW-0482">Metalloprotease</keyword>
<dbReference type="Proteomes" id="UP000249046">
    <property type="component" value="Unassembled WGS sequence"/>
</dbReference>
<dbReference type="PRINTS" id="PR00786">
    <property type="entry name" value="NEPRILYSIN"/>
</dbReference>
<evidence type="ECO:0000256" key="6">
    <source>
        <dbReference type="ARBA" id="ARBA00022833"/>
    </source>
</evidence>
<evidence type="ECO:0000256" key="1">
    <source>
        <dbReference type="ARBA" id="ARBA00001947"/>
    </source>
</evidence>
<dbReference type="EMBL" id="QFPO01000001">
    <property type="protein sequence ID" value="PZQ19797.1"/>
    <property type="molecule type" value="Genomic_DNA"/>
</dbReference>
<dbReference type="InterPro" id="IPR042089">
    <property type="entry name" value="Peptidase_M13_dom_2"/>
</dbReference>
<evidence type="ECO:0000256" key="5">
    <source>
        <dbReference type="ARBA" id="ARBA00022801"/>
    </source>
</evidence>
<dbReference type="InterPro" id="IPR024079">
    <property type="entry name" value="MetalloPept_cat_dom_sf"/>
</dbReference>
<evidence type="ECO:0000256" key="2">
    <source>
        <dbReference type="ARBA" id="ARBA00007357"/>
    </source>
</evidence>
<dbReference type="PROSITE" id="PS51885">
    <property type="entry name" value="NEPRILYSIN"/>
    <property type="match status" value="1"/>
</dbReference>
<dbReference type="GO" id="GO:0004222">
    <property type="term" value="F:metalloendopeptidase activity"/>
    <property type="evidence" value="ECO:0007669"/>
    <property type="project" value="InterPro"/>
</dbReference>
<feature type="domain" description="Peptidase M13 C-terminal" evidence="9">
    <location>
        <begin position="500"/>
        <end position="698"/>
    </location>
</feature>
<dbReference type="GO" id="GO:0005886">
    <property type="term" value="C:plasma membrane"/>
    <property type="evidence" value="ECO:0007669"/>
    <property type="project" value="TreeGrafter"/>
</dbReference>
<evidence type="ECO:0000256" key="3">
    <source>
        <dbReference type="ARBA" id="ARBA00022670"/>
    </source>
</evidence>
<dbReference type="AlphaFoldDB" id="A0A2W5MIS6"/>
<evidence type="ECO:0000259" key="9">
    <source>
        <dbReference type="Pfam" id="PF01431"/>
    </source>
</evidence>
<dbReference type="Pfam" id="PF01431">
    <property type="entry name" value="Peptidase_M13"/>
    <property type="match status" value="1"/>
</dbReference>
<evidence type="ECO:0000313" key="12">
    <source>
        <dbReference type="Proteomes" id="UP000249046"/>
    </source>
</evidence>
<comment type="similarity">
    <text evidence="2">Belongs to the peptidase M13 family.</text>
</comment>
<dbReference type="InterPro" id="IPR008753">
    <property type="entry name" value="Peptidase_M13_N"/>
</dbReference>
<organism evidence="11 12">
    <name type="scientific">Rhodanobacter denitrificans</name>
    <dbReference type="NCBI Taxonomy" id="666685"/>
    <lineage>
        <taxon>Bacteria</taxon>
        <taxon>Pseudomonadati</taxon>
        <taxon>Pseudomonadota</taxon>
        <taxon>Gammaproteobacteria</taxon>
        <taxon>Lysobacterales</taxon>
        <taxon>Rhodanobacteraceae</taxon>
        <taxon>Rhodanobacter</taxon>
    </lineage>
</organism>
<proteinExistence type="inferred from homology"/>
<sequence length="705" mass="77493">MRMRHARPLILAFSITTVLAACQQAQTPAADPAPAAADKSAPAAASIDPKALKTPMIAFNAGDLDPAVPACTDLNAYVNGKWLAANPVPSDRTTWGSFEILGERSLELQQKIAEAAAARADATGVEKLVGDFYASGLNADAINAAGAKPLAPFFERIAAIDSPAAVAAYVRDAYAQGRGVLFSFGGNADYKNSEMVIAYAGQGGLSLPERAYYLEDREDYQKARTAFVEHVRKMLELSGVDAASAATQAEAVMALETRLAKASLPRVELRDPAKRYQPATVAEADALTPNFSWTALFDAVGVQQPQMFSLSMRDFFTEMDKMLVDVPVSTWQAYLRFHEIDNAAPYLSDAFADQNFAFYNQALRGQAEQQPRWKRVLNTLNGLAGETLGQLYVDVAFPPESKAKMEQLVGNLSQALKHRLENLEWMGDETKVKALEKWSTFTPKIGYPDKWRDWTGLTFTRDSYADNVVAAIAFNARYRYSKIGKAVDRDEWYMPPQTVNAYYNSTRNEIVFPAGILQPPFFDPKADDALNYGGIVAVIGHEMLHGYDDQGSKFDAKGNFDNWWTDADRAGFEQRTAKLGAQFDAYESIDGIHVNGKLTMGENIADLGGLAVAYDAMKRAQGDGFTDPKIDGFTQDQRFFLNWATVWRRNFTPAELKVRLTTDSHAPANFRAIGAPSNLPSFAAAFDCKAGDPMVRPDDVRVVIW</sequence>